<evidence type="ECO:0000256" key="1">
    <source>
        <dbReference type="ARBA" id="ARBA00006987"/>
    </source>
</evidence>
<dbReference type="OrthoDB" id="8681540at2"/>
<dbReference type="PIRSF" id="PIRSF017082">
    <property type="entry name" value="YflP"/>
    <property type="match status" value="1"/>
</dbReference>
<organism evidence="3 4">
    <name type="scientific">Bordetella bronchiseptica 253</name>
    <dbReference type="NCBI Taxonomy" id="568707"/>
    <lineage>
        <taxon>Bacteria</taxon>
        <taxon>Pseudomonadati</taxon>
        <taxon>Pseudomonadota</taxon>
        <taxon>Betaproteobacteria</taxon>
        <taxon>Burkholderiales</taxon>
        <taxon>Alcaligenaceae</taxon>
        <taxon>Bordetella</taxon>
    </lineage>
</organism>
<dbReference type="GeneID" id="93204496"/>
<evidence type="ECO:0000313" key="4">
    <source>
        <dbReference type="Proteomes" id="UP000007564"/>
    </source>
</evidence>
<dbReference type="PANTHER" id="PTHR42928:SF5">
    <property type="entry name" value="BLR1237 PROTEIN"/>
    <property type="match status" value="1"/>
</dbReference>
<dbReference type="AlphaFoldDB" id="A0A0C6P1K7"/>
<reference evidence="3 4" key="1">
    <citation type="journal article" date="2012" name="BMC Genomics">
        <title>Comparative genomics of the classical Bordetella subspecies: the evolution and exchange of virulence-associated diversity amongst closely related pathogens.</title>
        <authorList>
            <person name="Park J."/>
            <person name="Zhang Y."/>
            <person name="Buboltz A.M."/>
            <person name="Zhang X."/>
            <person name="Schuster S.C."/>
            <person name="Ahuja U."/>
            <person name="Liu M."/>
            <person name="Miller J.F."/>
            <person name="Sebaihia M."/>
            <person name="Bentley S.D."/>
            <person name="Parkhill J."/>
            <person name="Harvill E.T."/>
        </authorList>
    </citation>
    <scope>NUCLEOTIDE SEQUENCE [LARGE SCALE GENOMIC DNA]</scope>
    <source>
        <strain evidence="3 4">253</strain>
    </source>
</reference>
<proteinExistence type="inferred from homology"/>
<accession>A0A0C6P1K7</accession>
<sequence>MMKGICAAFAFAALAASWQGPAQAAFPDQPIKLVVPFAPGATIGPLAQLVSEQLSSDLGTPVYTEFKTGAGGNIGADIVAKSPGDGYTLLLGTISILTINPSLYPDLPFDPVKDFKPVSMLVTTQNILVVNPESKIQSVADLADYARQHPGQATFGSSGTGSTMHLAGELFSTTAQVKMTHVPYRGGGPARSDLLGGRLTLMFSDLSAVPMVQAGKLRALAVTGSQRDGRIPDIPTMQESGMKGFDVEPWYGLVAPAGTPDAVIARLNASVRKVFDKQQVRDALQNIGLRPASDLSVAYMAGKIDSDLGKWAPIVKSVDMKTN</sequence>
<dbReference type="Gene3D" id="3.40.190.150">
    <property type="entry name" value="Bordetella uptake gene, domain 1"/>
    <property type="match status" value="1"/>
</dbReference>
<keyword evidence="2" id="KW-0732">Signal</keyword>
<dbReference type="PANTHER" id="PTHR42928">
    <property type="entry name" value="TRICARBOXYLATE-BINDING PROTEIN"/>
    <property type="match status" value="1"/>
</dbReference>
<dbReference type="KEGG" id="bbh:BN112_0589"/>
<dbReference type="Gene3D" id="3.40.190.10">
    <property type="entry name" value="Periplasmic binding protein-like II"/>
    <property type="match status" value="1"/>
</dbReference>
<dbReference type="InterPro" id="IPR005064">
    <property type="entry name" value="BUG"/>
</dbReference>
<gene>
    <name evidence="3" type="ORF">BN112_0589</name>
</gene>
<dbReference type="Proteomes" id="UP000007564">
    <property type="component" value="Chromosome"/>
</dbReference>
<feature type="signal peptide" evidence="2">
    <location>
        <begin position="1"/>
        <end position="24"/>
    </location>
</feature>
<dbReference type="Pfam" id="PF03401">
    <property type="entry name" value="TctC"/>
    <property type="match status" value="1"/>
</dbReference>
<dbReference type="RefSeq" id="WP_003817440.1">
    <property type="nucleotide sequence ID" value="NC_019382.1"/>
</dbReference>
<comment type="similarity">
    <text evidence="1">Belongs to the UPF0065 (bug) family.</text>
</comment>
<dbReference type="HOGENOM" id="CLU_045683_0_0_4"/>
<evidence type="ECO:0000256" key="2">
    <source>
        <dbReference type="SAM" id="SignalP"/>
    </source>
</evidence>
<dbReference type="SUPFAM" id="SSF53850">
    <property type="entry name" value="Periplasmic binding protein-like II"/>
    <property type="match status" value="1"/>
</dbReference>
<name>A0A0C6P1K7_BORBO</name>
<dbReference type="EMBL" id="HE965806">
    <property type="protein sequence ID" value="CCJ52507.1"/>
    <property type="molecule type" value="Genomic_DNA"/>
</dbReference>
<evidence type="ECO:0000313" key="3">
    <source>
        <dbReference type="EMBL" id="CCJ52507.1"/>
    </source>
</evidence>
<protein>
    <submittedName>
        <fullName evidence="3">Putative exported protein</fullName>
    </submittedName>
</protein>
<dbReference type="InterPro" id="IPR042100">
    <property type="entry name" value="Bug_dom1"/>
</dbReference>
<feature type="chain" id="PRO_5002189847" evidence="2">
    <location>
        <begin position="25"/>
        <end position="323"/>
    </location>
</feature>
<dbReference type="CDD" id="cd13578">
    <property type="entry name" value="PBP2_Bug27"/>
    <property type="match status" value="1"/>
</dbReference>